<proteinExistence type="predicted"/>
<reference evidence="3" key="1">
    <citation type="submission" date="2018-03" db="EMBL/GenBank/DDBJ databases">
        <title>New taxa in the Lactobacillus gasseri group.</title>
        <authorList>
            <person name="Tanizawa Y."/>
            <person name="Tohno M."/>
            <person name="Endo A."/>
            <person name="Arita M."/>
        </authorList>
    </citation>
    <scope>NUCLEOTIDE SEQUENCE [LARGE SCALE GENOMIC DNA]</scope>
    <source>
        <strain evidence="3">DSM 24759</strain>
    </source>
</reference>
<protein>
    <submittedName>
        <fullName evidence="2">Uncharacterized protein</fullName>
    </submittedName>
</protein>
<dbReference type="AlphaFoldDB" id="A0A2Z6TEN3"/>
<feature type="transmembrane region" description="Helical" evidence="1">
    <location>
        <begin position="25"/>
        <end position="46"/>
    </location>
</feature>
<keyword evidence="3" id="KW-1185">Reference proteome</keyword>
<feature type="transmembrane region" description="Helical" evidence="1">
    <location>
        <begin position="58"/>
        <end position="76"/>
    </location>
</feature>
<keyword evidence="1" id="KW-1133">Transmembrane helix</keyword>
<gene>
    <name evidence="2" type="ORF">LrDSM24759_03860</name>
</gene>
<comment type="caution">
    <text evidence="2">The sequence shown here is derived from an EMBL/GenBank/DDBJ whole genome shotgun (WGS) entry which is preliminary data.</text>
</comment>
<sequence length="230" mass="26816">MNKKGLKKYMYSLSKMHTLTKTSNFHCLMGTMIVIFILGLADNVMTNMSVSFQGKRRLIFFFIIVLFFLVIDRISWKKYSQSRLAGLIEVIAVYADMIMLTELCGDGFGLSLQTIIIAVFIMFIYFICWSLIVIWYESNEIAGKDRKFLKNIYYGMVLIGLIIMMIYIISEKIIFFLLSVLIIGCQMGSYIFCYVLILKFPFKRKLEKEFGPKDIEANSIFINKKKNKEK</sequence>
<accession>A0A2Z6TEN3</accession>
<dbReference type="EMBL" id="BFBY01000002">
    <property type="protein sequence ID" value="GBG04472.1"/>
    <property type="molecule type" value="Genomic_DNA"/>
</dbReference>
<evidence type="ECO:0000313" key="2">
    <source>
        <dbReference type="EMBL" id="GBG04472.1"/>
    </source>
</evidence>
<evidence type="ECO:0000256" key="1">
    <source>
        <dbReference type="SAM" id="Phobius"/>
    </source>
</evidence>
<dbReference type="OrthoDB" id="9868253at2"/>
<dbReference type="Proteomes" id="UP000257317">
    <property type="component" value="Unassembled WGS sequence"/>
</dbReference>
<organism evidence="2 3">
    <name type="scientific">Lactobacillus rodentium</name>
    <dbReference type="NCBI Taxonomy" id="947835"/>
    <lineage>
        <taxon>Bacteria</taxon>
        <taxon>Bacillati</taxon>
        <taxon>Bacillota</taxon>
        <taxon>Bacilli</taxon>
        <taxon>Lactobacillales</taxon>
        <taxon>Lactobacillaceae</taxon>
        <taxon>Lactobacillus</taxon>
    </lineage>
</organism>
<keyword evidence="1" id="KW-0472">Membrane</keyword>
<keyword evidence="1" id="KW-0812">Transmembrane</keyword>
<dbReference type="RefSeq" id="WP_117117819.1">
    <property type="nucleotide sequence ID" value="NZ_BFBY01000002.1"/>
</dbReference>
<feature type="transmembrane region" description="Helical" evidence="1">
    <location>
        <begin position="83"/>
        <end position="100"/>
    </location>
</feature>
<name>A0A2Z6TEN3_9LACO</name>
<feature type="transmembrane region" description="Helical" evidence="1">
    <location>
        <begin position="112"/>
        <end position="136"/>
    </location>
</feature>
<feature type="transmembrane region" description="Helical" evidence="1">
    <location>
        <begin position="175"/>
        <end position="198"/>
    </location>
</feature>
<evidence type="ECO:0000313" key="3">
    <source>
        <dbReference type="Proteomes" id="UP000257317"/>
    </source>
</evidence>
<feature type="transmembrane region" description="Helical" evidence="1">
    <location>
        <begin position="148"/>
        <end position="169"/>
    </location>
</feature>